<gene>
    <name evidence="3" type="ORF">LACBIDRAFT_308988</name>
</gene>
<dbReference type="Gene3D" id="3.40.50.150">
    <property type="entry name" value="Vaccinia Virus protein VP39"/>
    <property type="match status" value="1"/>
</dbReference>
<feature type="compositionally biased region" description="Acidic residues" evidence="1">
    <location>
        <begin position="435"/>
        <end position="444"/>
    </location>
</feature>
<feature type="compositionally biased region" description="Low complexity" evidence="1">
    <location>
        <begin position="188"/>
        <end position="220"/>
    </location>
</feature>
<evidence type="ECO:0000259" key="2">
    <source>
        <dbReference type="Pfam" id="PF13649"/>
    </source>
</evidence>
<feature type="compositionally biased region" description="Polar residues" evidence="1">
    <location>
        <begin position="325"/>
        <end position="337"/>
    </location>
</feature>
<feature type="region of interest" description="Disordered" evidence="1">
    <location>
        <begin position="574"/>
        <end position="593"/>
    </location>
</feature>
<feature type="compositionally biased region" description="Polar residues" evidence="1">
    <location>
        <begin position="737"/>
        <end position="753"/>
    </location>
</feature>
<dbReference type="PANTHER" id="PTHR43591">
    <property type="entry name" value="METHYLTRANSFERASE"/>
    <property type="match status" value="1"/>
</dbReference>
<dbReference type="HOGENOM" id="CLU_007642_0_0_1"/>
<accession>B0CV94</accession>
<dbReference type="Pfam" id="PF13649">
    <property type="entry name" value="Methyltransf_25"/>
    <property type="match status" value="1"/>
</dbReference>
<reference evidence="3 4" key="1">
    <citation type="journal article" date="2008" name="Nature">
        <title>The genome of Laccaria bicolor provides insights into mycorrhizal symbiosis.</title>
        <authorList>
            <person name="Martin F."/>
            <person name="Aerts A."/>
            <person name="Ahren D."/>
            <person name="Brun A."/>
            <person name="Danchin E.G.J."/>
            <person name="Duchaussoy F."/>
            <person name="Gibon J."/>
            <person name="Kohler A."/>
            <person name="Lindquist E."/>
            <person name="Pereda V."/>
            <person name="Salamov A."/>
            <person name="Shapiro H.J."/>
            <person name="Wuyts J."/>
            <person name="Blaudez D."/>
            <person name="Buee M."/>
            <person name="Brokstein P."/>
            <person name="Canbaeck B."/>
            <person name="Cohen D."/>
            <person name="Courty P.E."/>
            <person name="Coutinho P.M."/>
            <person name="Delaruelle C."/>
            <person name="Detter J.C."/>
            <person name="Deveau A."/>
            <person name="DiFazio S."/>
            <person name="Duplessis S."/>
            <person name="Fraissinet-Tachet L."/>
            <person name="Lucic E."/>
            <person name="Frey-Klett P."/>
            <person name="Fourrey C."/>
            <person name="Feussner I."/>
            <person name="Gay G."/>
            <person name="Grimwood J."/>
            <person name="Hoegger P.J."/>
            <person name="Jain P."/>
            <person name="Kilaru S."/>
            <person name="Labbe J."/>
            <person name="Lin Y.C."/>
            <person name="Legue V."/>
            <person name="Le Tacon F."/>
            <person name="Marmeisse R."/>
            <person name="Melayah D."/>
            <person name="Montanini B."/>
            <person name="Muratet M."/>
            <person name="Nehls U."/>
            <person name="Niculita-Hirzel H."/>
            <person name="Oudot-Le Secq M.P."/>
            <person name="Peter M."/>
            <person name="Quesneville H."/>
            <person name="Rajashekar B."/>
            <person name="Reich M."/>
            <person name="Rouhier N."/>
            <person name="Schmutz J."/>
            <person name="Yin T."/>
            <person name="Chalot M."/>
            <person name="Henrissat B."/>
            <person name="Kuees U."/>
            <person name="Lucas S."/>
            <person name="Van de Peer Y."/>
            <person name="Podila G.K."/>
            <person name="Polle A."/>
            <person name="Pukkila P.J."/>
            <person name="Richardson P.M."/>
            <person name="Rouze P."/>
            <person name="Sanders I.R."/>
            <person name="Stajich J.E."/>
            <person name="Tunlid A."/>
            <person name="Tuskan G."/>
            <person name="Grigoriev I.V."/>
        </authorList>
    </citation>
    <scope>NUCLEOTIDE SEQUENCE [LARGE SCALE GENOMIC DNA]</scope>
    <source>
        <strain evidence="4">S238N-H82 / ATCC MYA-4686</strain>
    </source>
</reference>
<dbReference type="Proteomes" id="UP000001194">
    <property type="component" value="Unassembled WGS sequence"/>
</dbReference>
<dbReference type="GeneID" id="6071405"/>
<feature type="compositionally biased region" description="Polar residues" evidence="1">
    <location>
        <begin position="447"/>
        <end position="457"/>
    </location>
</feature>
<dbReference type="RefSeq" id="XP_001876205.1">
    <property type="nucleotide sequence ID" value="XM_001876170.1"/>
</dbReference>
<keyword evidence="4" id="KW-1185">Reference proteome</keyword>
<protein>
    <submittedName>
        <fullName evidence="3">Predicted protein</fullName>
    </submittedName>
</protein>
<dbReference type="STRING" id="486041.B0CV94"/>
<dbReference type="KEGG" id="lbc:LACBIDRAFT_308988"/>
<dbReference type="OrthoDB" id="2013972at2759"/>
<evidence type="ECO:0000313" key="3">
    <source>
        <dbReference type="EMBL" id="EDR13707.1"/>
    </source>
</evidence>
<feature type="region of interest" description="Disordered" evidence="1">
    <location>
        <begin position="296"/>
        <end position="349"/>
    </location>
</feature>
<evidence type="ECO:0000256" key="1">
    <source>
        <dbReference type="SAM" id="MobiDB-lite"/>
    </source>
</evidence>
<dbReference type="InterPro" id="IPR029063">
    <property type="entry name" value="SAM-dependent_MTases_sf"/>
</dbReference>
<dbReference type="EMBL" id="DS547093">
    <property type="protein sequence ID" value="EDR13707.1"/>
    <property type="molecule type" value="Genomic_DNA"/>
</dbReference>
<evidence type="ECO:0000313" key="4">
    <source>
        <dbReference type="Proteomes" id="UP000001194"/>
    </source>
</evidence>
<dbReference type="InParanoid" id="B0CV94"/>
<feature type="region of interest" description="Disordered" evidence="1">
    <location>
        <begin position="669"/>
        <end position="753"/>
    </location>
</feature>
<feature type="domain" description="Methyltransferase" evidence="2">
    <location>
        <begin position="32"/>
        <end position="133"/>
    </location>
</feature>
<dbReference type="SUPFAM" id="SSF53335">
    <property type="entry name" value="S-adenosyl-L-methionine-dependent methyltransferases"/>
    <property type="match status" value="1"/>
</dbReference>
<name>B0CV94_LACBS</name>
<feature type="compositionally biased region" description="Low complexity" evidence="1">
    <location>
        <begin position="313"/>
        <end position="324"/>
    </location>
</feature>
<feature type="compositionally biased region" description="Polar residues" evidence="1">
    <location>
        <begin position="694"/>
        <end position="715"/>
    </location>
</feature>
<feature type="compositionally biased region" description="Polar residues" evidence="1">
    <location>
        <begin position="580"/>
        <end position="593"/>
    </location>
</feature>
<proteinExistence type="predicted"/>
<dbReference type="CDD" id="cd02440">
    <property type="entry name" value="AdoMet_MTases"/>
    <property type="match status" value="1"/>
</dbReference>
<dbReference type="InterPro" id="IPR041698">
    <property type="entry name" value="Methyltransf_25"/>
</dbReference>
<feature type="region of interest" description="Disordered" evidence="1">
    <location>
        <begin position="145"/>
        <end position="251"/>
    </location>
</feature>
<feature type="region of interest" description="Disordered" evidence="1">
    <location>
        <begin position="409"/>
        <end position="469"/>
    </location>
</feature>
<dbReference type="AlphaFoldDB" id="B0CV94"/>
<organism evidence="4">
    <name type="scientific">Laccaria bicolor (strain S238N-H82 / ATCC MYA-4686)</name>
    <name type="common">Bicoloured deceiver</name>
    <name type="synonym">Laccaria laccata var. bicolor</name>
    <dbReference type="NCBI Taxonomy" id="486041"/>
    <lineage>
        <taxon>Eukaryota</taxon>
        <taxon>Fungi</taxon>
        <taxon>Dikarya</taxon>
        <taxon>Basidiomycota</taxon>
        <taxon>Agaricomycotina</taxon>
        <taxon>Agaricomycetes</taxon>
        <taxon>Agaricomycetidae</taxon>
        <taxon>Agaricales</taxon>
        <taxon>Agaricineae</taxon>
        <taxon>Hydnangiaceae</taxon>
        <taxon>Laccaria</taxon>
    </lineage>
</organism>
<sequence>MVACRDVWETVFCQDICESLTWHVFETPPEKVLEIGCGTGTWILNCARSWKLRVVKDTKFVGLDIVPLFPNMPHIYPPDLEKRITWVQGNLLAGLPFPDGEFDFVHIKRIALGVPEDKWDALFDEISRVMKPGAAFEMIEEDLFFPGRPADSDGESDRESEIDSPSSRRNSVGAAITNGKGTEEVCETSGSPATPTTGTPQSPLRSGSLAQSHSTSFSSSVKKDNAVASTTPPNSPPTVMTMVPPHSRSSNRPLLYVKTAKPNHSPYGHLQLVGLGAPRHQSSLFGGSAISLMGSMGHASSETDSHLFKRPRSSSILNSSTSTNPTMNDSNSPQNLRSPPVAESVNGTGPSKVAPFLLRTLSKAPMNPRDHSLLEIIYNEMLASRFINISPLSLLTTYLEYHFKDTRTHPPLQYTFPPMPVKPSDTSSVQRDANSDDSDLEEEGSSNRFQSYRTRNSPGPDPHSIHKLSSQSILHHTSPYVILDEARSPAYSPSTKAVFPTKKNNDCKLEYNRRTQSRLPNQTLHIDLRTLNLHLAIRAKEILACSESMWEWVLEYQAKVQAQEKLGRPRPISFEASHPGMSQTSIVSGNSSTSTESTKSALLEITRDDFDYILSNFELDMQDQISLGHALKERFSWSVLSSSPSINRKAFDAACEKYDQWVAQQRQQTSSHSFRHVHDHHSSNLLSNSDKVSDTPNTISSREGMARNQSISSHTGEGESLKPTPLPHDATVHFASHSPTASGQSTVPSPTQRLSRSVRVFVAWKA</sequence>